<name>A0AAD9KC23_9ANNE</name>
<evidence type="ECO:0000313" key="2">
    <source>
        <dbReference type="Proteomes" id="UP001208570"/>
    </source>
</evidence>
<dbReference type="Proteomes" id="UP001208570">
    <property type="component" value="Unassembled WGS sequence"/>
</dbReference>
<sequence>MVSILLCSARAQPDGSWDIHLYTLKRMLSFIVMYDHVNYARWGTVYLAEMSIIPPEVLLVFQEGNFVEKRPDKHFNQISPDRNSKITIMLSLTTDDQDDEYTHNKWTKSRIEKDDSGEGRIVVSLKQHGVFPDGDDTLRNIINKDVMTPVIQTPWRGAN</sequence>
<evidence type="ECO:0000313" key="1">
    <source>
        <dbReference type="EMBL" id="KAK2168934.1"/>
    </source>
</evidence>
<protein>
    <submittedName>
        <fullName evidence="1">Uncharacterized protein</fullName>
    </submittedName>
</protein>
<gene>
    <name evidence="1" type="ORF">LSH36_13g16007</name>
</gene>
<organism evidence="1 2">
    <name type="scientific">Paralvinella palmiformis</name>
    <dbReference type="NCBI Taxonomy" id="53620"/>
    <lineage>
        <taxon>Eukaryota</taxon>
        <taxon>Metazoa</taxon>
        <taxon>Spiralia</taxon>
        <taxon>Lophotrochozoa</taxon>
        <taxon>Annelida</taxon>
        <taxon>Polychaeta</taxon>
        <taxon>Sedentaria</taxon>
        <taxon>Canalipalpata</taxon>
        <taxon>Terebellida</taxon>
        <taxon>Terebelliformia</taxon>
        <taxon>Alvinellidae</taxon>
        <taxon>Paralvinella</taxon>
    </lineage>
</organism>
<reference evidence="1" key="1">
    <citation type="journal article" date="2023" name="Mol. Biol. Evol.">
        <title>Third-Generation Sequencing Reveals the Adaptive Role of the Epigenome in Three Deep-Sea Polychaetes.</title>
        <authorList>
            <person name="Perez M."/>
            <person name="Aroh O."/>
            <person name="Sun Y."/>
            <person name="Lan Y."/>
            <person name="Juniper S.K."/>
            <person name="Young C.R."/>
            <person name="Angers B."/>
            <person name="Qian P.Y."/>
        </authorList>
    </citation>
    <scope>NUCLEOTIDE SEQUENCE</scope>
    <source>
        <strain evidence="1">P08H-3</strain>
    </source>
</reference>
<keyword evidence="2" id="KW-1185">Reference proteome</keyword>
<proteinExistence type="predicted"/>
<dbReference type="PANTHER" id="PTHR47018:SF3">
    <property type="entry name" value="MYCBP-ASSOCIATED PROTEIN"/>
    <property type="match status" value="1"/>
</dbReference>
<dbReference type="PANTHER" id="PTHR47018">
    <property type="entry name" value="CXC DOMAIN-CONTAINING PROTEIN-RELATED"/>
    <property type="match status" value="1"/>
</dbReference>
<comment type="caution">
    <text evidence="1">The sequence shown here is derived from an EMBL/GenBank/DDBJ whole genome shotgun (WGS) entry which is preliminary data.</text>
</comment>
<dbReference type="AlphaFoldDB" id="A0AAD9KC23"/>
<accession>A0AAD9KC23</accession>
<dbReference type="EMBL" id="JAODUP010000013">
    <property type="protein sequence ID" value="KAK2168934.1"/>
    <property type="molecule type" value="Genomic_DNA"/>
</dbReference>